<sequence>MRSASVFALADDLSGAAEVAALLMAPARSARIALSGPPYAFAAPVVVADLDCRYREEAGELVREALRHAGERRVFVKIDSLLRGNLPATAAATLHASAPHDAVVREGAVCERAVCEGAVCEGAVCEGAERSAAGRDAARRGAAARDAPVRDAPVREGGACHAVVREGAVRDAAVHDVTAHDVTAHDVTAHDVTAHDVTAHDVTAHDVTAHDVTAHDVTAHDVAVRDVAVRDAAVGEAGVRDASASLAPAGPAQASHLPSPALVVFAPALPAAGRVTVGGVAYIGGLSLRETRAWQVERRPAPASVTDALGGVPSAIVPLAAVRAGHDTLVRTLAQTAGRIAVCDAETDSDLGAIVSAALAADHRARFIGAGGLASALGRFLDAQPPIAERMDAQPPIADRADAQPPITDRAGTQSPIIPNSGTHHSITARVDALPPAIPRTGALLPAVRGIGRTETRPLLVVVGTAEPGAAEQARLLLSYGAHPITLDAETDLAATPAHRTHLAQRLRQALGQTTAATAATATVVLTISGQAPPTAATTLADLVGAALTGHTPAPDLVLTGGETARRVLDALQVRELTPVAQIHHGAVHCLTPEGRSVVTRPGSFGDRDSLVRIAAHLAPERLT</sequence>
<evidence type="ECO:0000259" key="8">
    <source>
        <dbReference type="Pfam" id="PF07005"/>
    </source>
</evidence>
<feature type="domain" description="Four-carbon acid sugar kinase nucleotide binding" evidence="9">
    <location>
        <begin position="460"/>
        <end position="611"/>
    </location>
</feature>
<dbReference type="InterPro" id="IPR010737">
    <property type="entry name" value="4-carb_acid_sugar_kinase_N"/>
</dbReference>
<feature type="domain" description="Four-carbon acid sugar kinase N-terminal" evidence="8">
    <location>
        <begin position="261"/>
        <end position="377"/>
    </location>
</feature>
<dbReference type="Gene3D" id="3.40.980.20">
    <property type="entry name" value="Four-carbon acid sugar kinase, nucleotide binding domain"/>
    <property type="match status" value="1"/>
</dbReference>
<comment type="similarity">
    <text evidence="1">Belongs to the four-carbon acid sugar kinase family.</text>
</comment>
<dbReference type="Proteomes" id="UP000565579">
    <property type="component" value="Unassembled WGS sequence"/>
</dbReference>
<keyword evidence="4" id="KW-0418">Kinase</keyword>
<evidence type="ECO:0000256" key="5">
    <source>
        <dbReference type="ARBA" id="ARBA00022840"/>
    </source>
</evidence>
<dbReference type="GO" id="GO:0016301">
    <property type="term" value="F:kinase activity"/>
    <property type="evidence" value="ECO:0007669"/>
    <property type="project" value="UniProtKB-KW"/>
</dbReference>
<dbReference type="InterPro" id="IPR037051">
    <property type="entry name" value="4-carb_acid_sugar_kinase_N_sf"/>
</dbReference>
<dbReference type="InterPro" id="IPR042213">
    <property type="entry name" value="NBD_C_sf"/>
</dbReference>
<reference evidence="10 11" key="1">
    <citation type="submission" date="2020-08" db="EMBL/GenBank/DDBJ databases">
        <title>Sequencing the genomes of 1000 actinobacteria strains.</title>
        <authorList>
            <person name="Klenk H.-P."/>
        </authorList>
    </citation>
    <scope>NUCLEOTIDE SEQUENCE [LARGE SCALE GENOMIC DNA]</scope>
    <source>
        <strain evidence="10 11">DSM 43768</strain>
    </source>
</reference>
<evidence type="ECO:0000313" key="11">
    <source>
        <dbReference type="Proteomes" id="UP000565579"/>
    </source>
</evidence>
<dbReference type="SUPFAM" id="SSF142764">
    <property type="entry name" value="YgbK-like"/>
    <property type="match status" value="3"/>
</dbReference>
<evidence type="ECO:0000256" key="6">
    <source>
        <dbReference type="ARBA" id="ARBA00023277"/>
    </source>
</evidence>
<dbReference type="RefSeq" id="WP_185106258.1">
    <property type="nucleotide sequence ID" value="NZ_JACHMI010000001.1"/>
</dbReference>
<keyword evidence="2" id="KW-0808">Transferase</keyword>
<proteinExistence type="inferred from homology"/>
<evidence type="ECO:0000256" key="4">
    <source>
        <dbReference type="ARBA" id="ARBA00022777"/>
    </source>
</evidence>
<dbReference type="GO" id="GO:0005524">
    <property type="term" value="F:ATP binding"/>
    <property type="evidence" value="ECO:0007669"/>
    <property type="project" value="UniProtKB-KW"/>
</dbReference>
<feature type="domain" description="Four-carbon acid sugar kinase N-terminal" evidence="8">
    <location>
        <begin position="8"/>
        <end position="104"/>
    </location>
</feature>
<name>A0A7X0NZ85_9ACTN</name>
<protein>
    <submittedName>
        <fullName evidence="10">Uncharacterized protein YgbK (DUF1537 family)</fullName>
    </submittedName>
</protein>
<evidence type="ECO:0000256" key="3">
    <source>
        <dbReference type="ARBA" id="ARBA00022741"/>
    </source>
</evidence>
<evidence type="ECO:0000256" key="1">
    <source>
        <dbReference type="ARBA" id="ARBA00005715"/>
    </source>
</evidence>
<dbReference type="Pfam" id="PF17042">
    <property type="entry name" value="NBD_C"/>
    <property type="match status" value="1"/>
</dbReference>
<dbReference type="Pfam" id="PF07005">
    <property type="entry name" value="SBD_N"/>
    <property type="match status" value="2"/>
</dbReference>
<dbReference type="Gene3D" id="3.40.50.10840">
    <property type="entry name" value="Putative sugar-binding, N-terminal domain"/>
    <property type="match status" value="2"/>
</dbReference>
<gene>
    <name evidence="10" type="ORF">HD593_007120</name>
</gene>
<keyword evidence="6" id="KW-0119">Carbohydrate metabolism</keyword>
<evidence type="ECO:0000256" key="2">
    <source>
        <dbReference type="ARBA" id="ARBA00022679"/>
    </source>
</evidence>
<keyword evidence="11" id="KW-1185">Reference proteome</keyword>
<keyword evidence="5" id="KW-0067">ATP-binding</keyword>
<evidence type="ECO:0000256" key="7">
    <source>
        <dbReference type="SAM" id="MobiDB-lite"/>
    </source>
</evidence>
<feature type="region of interest" description="Disordered" evidence="7">
    <location>
        <begin position="135"/>
        <end position="154"/>
    </location>
</feature>
<evidence type="ECO:0000259" key="9">
    <source>
        <dbReference type="Pfam" id="PF17042"/>
    </source>
</evidence>
<dbReference type="AlphaFoldDB" id="A0A7X0NZ85"/>
<evidence type="ECO:0000313" key="10">
    <source>
        <dbReference type="EMBL" id="MBB6552325.1"/>
    </source>
</evidence>
<organism evidence="10 11">
    <name type="scientific">Nonomuraea rubra</name>
    <dbReference type="NCBI Taxonomy" id="46180"/>
    <lineage>
        <taxon>Bacteria</taxon>
        <taxon>Bacillati</taxon>
        <taxon>Actinomycetota</taxon>
        <taxon>Actinomycetes</taxon>
        <taxon>Streptosporangiales</taxon>
        <taxon>Streptosporangiaceae</taxon>
        <taxon>Nonomuraea</taxon>
    </lineage>
</organism>
<dbReference type="InterPro" id="IPR031475">
    <property type="entry name" value="NBD_C"/>
</dbReference>
<comment type="caution">
    <text evidence="10">The sequence shown here is derived from an EMBL/GenBank/DDBJ whole genome shotgun (WGS) entry which is preliminary data.</text>
</comment>
<dbReference type="EMBL" id="JACHMI010000001">
    <property type="protein sequence ID" value="MBB6552325.1"/>
    <property type="molecule type" value="Genomic_DNA"/>
</dbReference>
<accession>A0A7X0NZ85</accession>
<keyword evidence="3" id="KW-0547">Nucleotide-binding</keyword>